<sequence length="41" mass="4842">MTLEKMQEGLVYVDDEPINMMKVNDKLVPVSNSYIRRIRSK</sequence>
<dbReference type="AlphaFoldDB" id="A0A383F4N3"/>
<dbReference type="EMBL" id="UINC01231199">
    <property type="protein sequence ID" value="SVE63633.1"/>
    <property type="molecule type" value="Genomic_DNA"/>
</dbReference>
<reference evidence="1" key="1">
    <citation type="submission" date="2018-05" db="EMBL/GenBank/DDBJ databases">
        <authorList>
            <person name="Lanie J.A."/>
            <person name="Ng W.-L."/>
            <person name="Kazmierczak K.M."/>
            <person name="Andrzejewski T.M."/>
            <person name="Davidsen T.M."/>
            <person name="Wayne K.J."/>
            <person name="Tettelin H."/>
            <person name="Glass J.I."/>
            <person name="Rusch D."/>
            <person name="Podicherti R."/>
            <person name="Tsui H.-C.T."/>
            <person name="Winkler M.E."/>
        </authorList>
    </citation>
    <scope>NUCLEOTIDE SEQUENCE</scope>
</reference>
<protein>
    <submittedName>
        <fullName evidence="1">Uncharacterized protein</fullName>
    </submittedName>
</protein>
<evidence type="ECO:0000313" key="1">
    <source>
        <dbReference type="EMBL" id="SVE63633.1"/>
    </source>
</evidence>
<gene>
    <name evidence="1" type="ORF">METZ01_LOCUS516487</name>
</gene>
<name>A0A383F4N3_9ZZZZ</name>
<feature type="non-terminal residue" evidence="1">
    <location>
        <position position="41"/>
    </location>
</feature>
<proteinExistence type="predicted"/>
<accession>A0A383F4N3</accession>
<organism evidence="1">
    <name type="scientific">marine metagenome</name>
    <dbReference type="NCBI Taxonomy" id="408172"/>
    <lineage>
        <taxon>unclassified sequences</taxon>
        <taxon>metagenomes</taxon>
        <taxon>ecological metagenomes</taxon>
    </lineage>
</organism>